<feature type="compositionally biased region" description="Polar residues" evidence="1">
    <location>
        <begin position="12"/>
        <end position="28"/>
    </location>
</feature>
<organism evidence="2 3">
    <name type="scientific">Dissophora globulifera</name>
    <dbReference type="NCBI Taxonomy" id="979702"/>
    <lineage>
        <taxon>Eukaryota</taxon>
        <taxon>Fungi</taxon>
        <taxon>Fungi incertae sedis</taxon>
        <taxon>Mucoromycota</taxon>
        <taxon>Mortierellomycotina</taxon>
        <taxon>Mortierellomycetes</taxon>
        <taxon>Mortierellales</taxon>
        <taxon>Mortierellaceae</taxon>
        <taxon>Dissophora</taxon>
    </lineage>
</organism>
<proteinExistence type="predicted"/>
<dbReference type="Proteomes" id="UP000738325">
    <property type="component" value="Unassembled WGS sequence"/>
</dbReference>
<evidence type="ECO:0000313" key="3">
    <source>
        <dbReference type="Proteomes" id="UP000738325"/>
    </source>
</evidence>
<dbReference type="EMBL" id="JAAAIP010000474">
    <property type="protein sequence ID" value="KAG0316541.1"/>
    <property type="molecule type" value="Genomic_DNA"/>
</dbReference>
<dbReference type="OrthoDB" id="2321175at2759"/>
<feature type="compositionally biased region" description="Basic and acidic residues" evidence="1">
    <location>
        <begin position="1"/>
        <end position="10"/>
    </location>
</feature>
<feature type="non-terminal residue" evidence="2">
    <location>
        <position position="667"/>
    </location>
</feature>
<dbReference type="CDD" id="cd04301">
    <property type="entry name" value="NAT_SF"/>
    <property type="match status" value="1"/>
</dbReference>
<gene>
    <name evidence="2" type="ORF">BGZ99_006845</name>
</gene>
<name>A0A9P6RDX0_9FUNG</name>
<comment type="caution">
    <text evidence="2">The sequence shown here is derived from an EMBL/GenBank/DDBJ whole genome shotgun (WGS) entry which is preliminary data.</text>
</comment>
<dbReference type="Gene3D" id="3.40.630.30">
    <property type="match status" value="1"/>
</dbReference>
<protein>
    <submittedName>
        <fullName evidence="2">Uncharacterized protein</fullName>
    </submittedName>
</protein>
<accession>A0A9P6RDX0</accession>
<dbReference type="Pfam" id="PF13527">
    <property type="entry name" value="Acetyltransf_9"/>
    <property type="match status" value="1"/>
</dbReference>
<dbReference type="SUPFAM" id="SSF55729">
    <property type="entry name" value="Acyl-CoA N-acyltransferases (Nat)"/>
    <property type="match status" value="1"/>
</dbReference>
<evidence type="ECO:0000313" key="2">
    <source>
        <dbReference type="EMBL" id="KAG0316541.1"/>
    </source>
</evidence>
<dbReference type="InterPro" id="IPR016181">
    <property type="entry name" value="Acyl_CoA_acyltransferase"/>
</dbReference>
<evidence type="ECO:0000256" key="1">
    <source>
        <dbReference type="SAM" id="MobiDB-lite"/>
    </source>
</evidence>
<dbReference type="AlphaFoldDB" id="A0A9P6RDX0"/>
<keyword evidence="3" id="KW-1185">Reference proteome</keyword>
<sequence>KQARQVKETADVASSATSETTPVPESAVSGSPSVKFVFRLALHKKHPLRELLGTKAQNPATTAFGYRLYTRINSYPIFIKAVAPELEKRLANSAMAGTTGRLRLDFFRQVEGSSGKGLEVVLEKGKIVEATEWAKPSPEGQLEERLQWKKDGITPTMTRMHFQTNQRKTIDIGDGLIMRWSTKADIANVSTLLADGFRRRMLSGMNAVMGEFDYALVEHIQRGEGKNPIVACMALHRHAAYYGSVNVYFGKPEFIVTDPEYRNRGLVGRLLREMLHPESEARGDAFQVIAGLYHYYRRFGYEYGLTLRPSAKIEDTNVVQPLAKGKSEPYTLRKATLDDLPFLKRMSTLEMLHTSAQVGTRYSEEYWRYTVHDIFEDKQSRYDGDRDTRIIVDAASGKDVGCTVVVCTSRVPELELMALDESQAAYVDVAEPVLRQLFDIAKANQVLRAEEKARSVKETTATANDAAAEAATNTQSTVAVTSESSSDKLSFSIFLDEKHPLRQLLGAKVKSPAATDNGFRMYTRIKSYPNFIKIVAPELEKRLANSALAGTTGRLRLDFFRQVEGSNGKGLEVVFEKGKIVEATEWAKPSPEGQLEERLQWKKDGITPTVFLASFAPLTFTSLLTGKHSLEELLYIYGENSVKDEPTRLLLNTLFPKVAHDIDIYFW</sequence>
<feature type="region of interest" description="Disordered" evidence="1">
    <location>
        <begin position="1"/>
        <end position="28"/>
    </location>
</feature>
<reference evidence="2" key="1">
    <citation type="journal article" date="2020" name="Fungal Divers.">
        <title>Resolving the Mortierellaceae phylogeny through synthesis of multi-gene phylogenetics and phylogenomics.</title>
        <authorList>
            <person name="Vandepol N."/>
            <person name="Liber J."/>
            <person name="Desiro A."/>
            <person name="Na H."/>
            <person name="Kennedy M."/>
            <person name="Barry K."/>
            <person name="Grigoriev I.V."/>
            <person name="Miller A.N."/>
            <person name="O'Donnell K."/>
            <person name="Stajich J.E."/>
            <person name="Bonito G."/>
        </authorList>
    </citation>
    <scope>NUCLEOTIDE SEQUENCE</scope>
    <source>
        <strain evidence="2">REB-010B</strain>
    </source>
</reference>